<evidence type="ECO:0000313" key="2">
    <source>
        <dbReference type="Proteomes" id="UP000788993"/>
    </source>
</evidence>
<name>A0A9P8NT52_9ASCO</name>
<organism evidence="1 2">
    <name type="scientific">Ogataea polymorpha</name>
    <dbReference type="NCBI Taxonomy" id="460523"/>
    <lineage>
        <taxon>Eukaryota</taxon>
        <taxon>Fungi</taxon>
        <taxon>Dikarya</taxon>
        <taxon>Ascomycota</taxon>
        <taxon>Saccharomycotina</taxon>
        <taxon>Pichiomycetes</taxon>
        <taxon>Pichiales</taxon>
        <taxon>Pichiaceae</taxon>
        <taxon>Ogataea</taxon>
    </lineage>
</organism>
<dbReference type="EMBL" id="JAEUBD010001571">
    <property type="protein sequence ID" value="KAH3658751.1"/>
    <property type="molecule type" value="Genomic_DNA"/>
</dbReference>
<dbReference type="AlphaFoldDB" id="A0A9P8NT52"/>
<sequence>MAQKIIVKVKIEIAMDRFPALTLAVRPEFSQTTSSGVMEVNLLEYLSSFEYGTPWYALCNSKWLANSMNTDPVFLKPSGYFNCSSLIFLLYSPTSSIPVVNRAFFFPKNGILESL</sequence>
<dbReference type="Proteomes" id="UP000788993">
    <property type="component" value="Unassembled WGS sequence"/>
</dbReference>
<reference evidence="1" key="1">
    <citation type="journal article" date="2021" name="Open Biol.">
        <title>Shared evolutionary footprints suggest mitochondrial oxidative damage underlies multiple complex I losses in fungi.</title>
        <authorList>
            <person name="Schikora-Tamarit M.A."/>
            <person name="Marcet-Houben M."/>
            <person name="Nosek J."/>
            <person name="Gabaldon T."/>
        </authorList>
    </citation>
    <scope>NUCLEOTIDE SEQUENCE</scope>
    <source>
        <strain evidence="1">NCAIM Y.01608</strain>
    </source>
</reference>
<evidence type="ECO:0000313" key="1">
    <source>
        <dbReference type="EMBL" id="KAH3658751.1"/>
    </source>
</evidence>
<keyword evidence="2" id="KW-1185">Reference proteome</keyword>
<comment type="caution">
    <text evidence="1">The sequence shown here is derived from an EMBL/GenBank/DDBJ whole genome shotgun (WGS) entry which is preliminary data.</text>
</comment>
<proteinExistence type="predicted"/>
<protein>
    <submittedName>
        <fullName evidence="1">Uncharacterized protein</fullName>
    </submittedName>
</protein>
<gene>
    <name evidence="1" type="ORF">OGATHE_006476</name>
</gene>
<reference evidence="1" key="2">
    <citation type="submission" date="2021-01" db="EMBL/GenBank/DDBJ databases">
        <authorList>
            <person name="Schikora-Tamarit M.A."/>
        </authorList>
    </citation>
    <scope>NUCLEOTIDE SEQUENCE</scope>
    <source>
        <strain evidence="1">NCAIM Y.01608</strain>
    </source>
</reference>
<accession>A0A9P8NT52</accession>